<accession>A0A2N3Y408</accession>
<dbReference type="InterPro" id="IPR003615">
    <property type="entry name" value="HNH_nuc"/>
</dbReference>
<name>A0A2N3Y408_SACSN</name>
<dbReference type="STRING" id="994479.GCA_000194155_00831"/>
<organism evidence="1 2">
    <name type="scientific">Saccharopolyspora spinosa</name>
    <dbReference type="NCBI Taxonomy" id="60894"/>
    <lineage>
        <taxon>Bacteria</taxon>
        <taxon>Bacillati</taxon>
        <taxon>Actinomycetota</taxon>
        <taxon>Actinomycetes</taxon>
        <taxon>Pseudonocardiales</taxon>
        <taxon>Pseudonocardiaceae</taxon>
        <taxon>Saccharopolyspora</taxon>
    </lineage>
</organism>
<dbReference type="EMBL" id="PJNB01000001">
    <property type="protein sequence ID" value="PKW17634.1"/>
    <property type="molecule type" value="Genomic_DNA"/>
</dbReference>
<keyword evidence="2" id="KW-1185">Reference proteome</keyword>
<dbReference type="CDD" id="cd00085">
    <property type="entry name" value="HNHc"/>
    <property type="match status" value="1"/>
</dbReference>
<dbReference type="Proteomes" id="UP000233786">
    <property type="component" value="Unassembled WGS sequence"/>
</dbReference>
<proteinExistence type="predicted"/>
<dbReference type="OrthoDB" id="5379188at2"/>
<evidence type="ECO:0000313" key="2">
    <source>
        <dbReference type="Proteomes" id="UP000233786"/>
    </source>
</evidence>
<evidence type="ECO:0008006" key="3">
    <source>
        <dbReference type="Google" id="ProtNLM"/>
    </source>
</evidence>
<gene>
    <name evidence="1" type="ORF">A8926_5622</name>
</gene>
<protein>
    <recommendedName>
        <fullName evidence="3">HNH endonuclease</fullName>
    </recommendedName>
</protein>
<evidence type="ECO:0000313" key="1">
    <source>
        <dbReference type="EMBL" id="PKW17634.1"/>
    </source>
</evidence>
<comment type="caution">
    <text evidence="1">The sequence shown here is derived from an EMBL/GenBank/DDBJ whole genome shotgun (WGS) entry which is preliminary data.</text>
</comment>
<sequence length="260" mass="28373">MGKRNYTAGDRAGLISLSQGSCYWPGCSTPVLVFVKGRPKINLQIAHIFASSDGGPRAIPDLEEKERDSFTNLILLCKPHHDTVDKDEPENYPPETLLEWKRERETSGQAALAGLSNVTEERLQEIITDAIKQRDQQVKNALDRFAEIDSESAAALRELLDELDEFRRHGPILNEDTVSMLHSAASQLGHLPDSANTLSEAASKIANLEDSANSLDDAADKAAGLNDIATALNSAADKASDLSYIASDLRDAAARMEDFR</sequence>
<reference evidence="1" key="1">
    <citation type="submission" date="2017-12" db="EMBL/GenBank/DDBJ databases">
        <title>Sequencing the genomes of 1000 Actinobacteria strains.</title>
        <authorList>
            <person name="Klenk H.-P."/>
        </authorList>
    </citation>
    <scope>NUCLEOTIDE SEQUENCE [LARGE SCALE GENOMIC DNA]</scope>
    <source>
        <strain evidence="1">DSM 44228</strain>
    </source>
</reference>
<dbReference type="AlphaFoldDB" id="A0A2N3Y408"/>